<sequence length="145" mass="16438">MVLLNAISIEANEEVVGEVVVDDPNALEVFVHMYVQSSEDITVLLSMVDAGAIVEMDEEMMLFMNNQSQTLERAEITATHLTVSIWARMLLGRRFDLYIALVLGERDMFTAFKLFSQQYETTSTTRRHFRSMSMIGSCKLGGTMR</sequence>
<accession>A0AAW1YSU0</accession>
<gene>
    <name evidence="1" type="ORF">M0R45_007082</name>
</gene>
<name>A0AAW1YSU0_RUBAR</name>
<dbReference type="EMBL" id="JBEDUW010000001">
    <property type="protein sequence ID" value="KAK9951644.1"/>
    <property type="molecule type" value="Genomic_DNA"/>
</dbReference>
<comment type="caution">
    <text evidence="1">The sequence shown here is derived from an EMBL/GenBank/DDBJ whole genome shotgun (WGS) entry which is preliminary data.</text>
</comment>
<dbReference type="AlphaFoldDB" id="A0AAW1YSU0"/>
<reference evidence="1 2" key="1">
    <citation type="journal article" date="2023" name="G3 (Bethesda)">
        <title>A chromosome-length genome assembly and annotation of blackberry (Rubus argutus, cv. 'Hillquist').</title>
        <authorList>
            <person name="Bruna T."/>
            <person name="Aryal R."/>
            <person name="Dudchenko O."/>
            <person name="Sargent D.J."/>
            <person name="Mead D."/>
            <person name="Buti M."/>
            <person name="Cavallini A."/>
            <person name="Hytonen T."/>
            <person name="Andres J."/>
            <person name="Pham M."/>
            <person name="Weisz D."/>
            <person name="Mascagni F."/>
            <person name="Usai G."/>
            <person name="Natali L."/>
            <person name="Bassil N."/>
            <person name="Fernandez G.E."/>
            <person name="Lomsadze A."/>
            <person name="Armour M."/>
            <person name="Olukolu B."/>
            <person name="Poorten T."/>
            <person name="Britton C."/>
            <person name="Davik J."/>
            <person name="Ashrafi H."/>
            <person name="Aiden E.L."/>
            <person name="Borodovsky M."/>
            <person name="Worthington M."/>
        </authorList>
    </citation>
    <scope>NUCLEOTIDE SEQUENCE [LARGE SCALE GENOMIC DNA]</scope>
    <source>
        <strain evidence="1">PI 553951</strain>
    </source>
</reference>
<dbReference type="Proteomes" id="UP001457282">
    <property type="component" value="Unassembled WGS sequence"/>
</dbReference>
<keyword evidence="2" id="KW-1185">Reference proteome</keyword>
<protein>
    <submittedName>
        <fullName evidence="1">Uncharacterized protein</fullName>
    </submittedName>
</protein>
<evidence type="ECO:0000313" key="1">
    <source>
        <dbReference type="EMBL" id="KAK9951644.1"/>
    </source>
</evidence>
<proteinExistence type="predicted"/>
<organism evidence="1 2">
    <name type="scientific">Rubus argutus</name>
    <name type="common">Southern blackberry</name>
    <dbReference type="NCBI Taxonomy" id="59490"/>
    <lineage>
        <taxon>Eukaryota</taxon>
        <taxon>Viridiplantae</taxon>
        <taxon>Streptophyta</taxon>
        <taxon>Embryophyta</taxon>
        <taxon>Tracheophyta</taxon>
        <taxon>Spermatophyta</taxon>
        <taxon>Magnoliopsida</taxon>
        <taxon>eudicotyledons</taxon>
        <taxon>Gunneridae</taxon>
        <taxon>Pentapetalae</taxon>
        <taxon>rosids</taxon>
        <taxon>fabids</taxon>
        <taxon>Rosales</taxon>
        <taxon>Rosaceae</taxon>
        <taxon>Rosoideae</taxon>
        <taxon>Rosoideae incertae sedis</taxon>
        <taxon>Rubus</taxon>
    </lineage>
</organism>
<evidence type="ECO:0000313" key="2">
    <source>
        <dbReference type="Proteomes" id="UP001457282"/>
    </source>
</evidence>